<evidence type="ECO:0000256" key="1">
    <source>
        <dbReference type="SAM" id="MobiDB-lite"/>
    </source>
</evidence>
<organism evidence="2 3">
    <name type="scientific">Monosporascus cannonballus</name>
    <dbReference type="NCBI Taxonomy" id="155416"/>
    <lineage>
        <taxon>Eukaryota</taxon>
        <taxon>Fungi</taxon>
        <taxon>Dikarya</taxon>
        <taxon>Ascomycota</taxon>
        <taxon>Pezizomycotina</taxon>
        <taxon>Sordariomycetes</taxon>
        <taxon>Xylariomycetidae</taxon>
        <taxon>Xylariales</taxon>
        <taxon>Xylariales incertae sedis</taxon>
        <taxon>Monosporascus</taxon>
    </lineage>
</organism>
<name>A0ABY0H0I8_9PEZI</name>
<sequence>MPSTDWKTSPRAEKRRSSRGTTAPCPSSEWRRPCLLQEESAHGRTHLSRRQGGGSAATPLAGGTGSRTAKSPTRPRANPNGTDLGSILSTTEIHSAFLGLARGYGFETFTTPCRTHENATIFGGKIVGNGGRITTPTTSTSTRPSTPACDVPRRSEPASCSAAEQPGRRGVRPGDGQLLAKEPEPRGRSRPEPELQLAVRSVAVPRRGGAQRGVGRPRVVDVPRRGALLGALDAQHPLGLRHLPPRALVPRHPLVHRRGALQLGHRREPSGRPGHELPRMRRTTKRAASMPHRPYDDLVYGEYTLETNSGFMEFLLAAAEIGLEEGREELAGSWFR</sequence>
<comment type="caution">
    <text evidence="2">The sequence shown here is derived from an EMBL/GenBank/DDBJ whole genome shotgun (WGS) entry which is preliminary data.</text>
</comment>
<gene>
    <name evidence="2" type="ORF">DL762_006991</name>
</gene>
<dbReference type="Proteomes" id="UP000294003">
    <property type="component" value="Unassembled WGS sequence"/>
</dbReference>
<evidence type="ECO:0000313" key="2">
    <source>
        <dbReference type="EMBL" id="RYO81674.1"/>
    </source>
</evidence>
<dbReference type="EMBL" id="QJNS01000244">
    <property type="protein sequence ID" value="RYO81674.1"/>
    <property type="molecule type" value="Genomic_DNA"/>
</dbReference>
<feature type="region of interest" description="Disordered" evidence="1">
    <location>
        <begin position="130"/>
        <end position="196"/>
    </location>
</feature>
<protein>
    <submittedName>
        <fullName evidence="2">Uncharacterized protein</fullName>
    </submittedName>
</protein>
<reference evidence="2 3" key="1">
    <citation type="submission" date="2018-06" db="EMBL/GenBank/DDBJ databases">
        <title>Complete Genomes of Monosporascus.</title>
        <authorList>
            <person name="Robinson A.J."/>
            <person name="Natvig D.O."/>
        </authorList>
    </citation>
    <scope>NUCLEOTIDE SEQUENCE [LARGE SCALE GENOMIC DNA]</scope>
    <source>
        <strain evidence="2 3">CBS 609.92</strain>
    </source>
</reference>
<keyword evidence="3" id="KW-1185">Reference proteome</keyword>
<feature type="region of interest" description="Disordered" evidence="1">
    <location>
        <begin position="1"/>
        <end position="86"/>
    </location>
</feature>
<accession>A0ABY0H0I8</accession>
<feature type="compositionally biased region" description="Basic and acidic residues" evidence="1">
    <location>
        <begin position="181"/>
        <end position="193"/>
    </location>
</feature>
<proteinExistence type="predicted"/>
<feature type="compositionally biased region" description="Low complexity" evidence="1">
    <location>
        <begin position="134"/>
        <end position="147"/>
    </location>
</feature>
<evidence type="ECO:0000313" key="3">
    <source>
        <dbReference type="Proteomes" id="UP000294003"/>
    </source>
</evidence>